<evidence type="ECO:0000256" key="1">
    <source>
        <dbReference type="ARBA" id="ARBA00004651"/>
    </source>
</evidence>
<evidence type="ECO:0000256" key="10">
    <source>
        <dbReference type="ARBA" id="ARBA00023180"/>
    </source>
</evidence>
<keyword evidence="10" id="KW-0325">Glycoprotein</keyword>
<evidence type="ECO:0000256" key="16">
    <source>
        <dbReference type="SAM" id="MobiDB-lite"/>
    </source>
</evidence>
<evidence type="ECO:0000256" key="8">
    <source>
        <dbReference type="ARBA" id="ARBA00023157"/>
    </source>
</evidence>
<dbReference type="GO" id="GO:0005886">
    <property type="term" value="C:plasma membrane"/>
    <property type="evidence" value="ECO:0007669"/>
    <property type="project" value="UniProtKB-SubCell"/>
</dbReference>
<evidence type="ECO:0000256" key="6">
    <source>
        <dbReference type="ARBA" id="ARBA00023040"/>
    </source>
</evidence>
<dbReference type="Proteomes" id="UP000319801">
    <property type="component" value="Unassembled WGS sequence"/>
</dbReference>
<proteinExistence type="inferred from homology"/>
<comment type="similarity">
    <text evidence="15">Belongs to the G-protein coupled receptor 1 family.</text>
</comment>
<evidence type="ECO:0000256" key="13">
    <source>
        <dbReference type="ARBA" id="ARBA00033151"/>
    </source>
</evidence>
<dbReference type="Pfam" id="PF00001">
    <property type="entry name" value="7tm_1"/>
    <property type="match status" value="1"/>
</dbReference>
<evidence type="ECO:0000256" key="15">
    <source>
        <dbReference type="RuleBase" id="RU000688"/>
    </source>
</evidence>
<comment type="subcellular location">
    <subcellularLocation>
        <location evidence="1">Cell membrane</location>
        <topology evidence="1">Multi-pass membrane protein</topology>
    </subcellularLocation>
</comment>
<keyword evidence="6 15" id="KW-0297">G-protein coupled receptor</keyword>
<dbReference type="InterPro" id="IPR003905">
    <property type="entry name" value="GHS-R/MTLR"/>
</dbReference>
<dbReference type="EMBL" id="VCAZ01000338">
    <property type="protein sequence ID" value="TUC36198.1"/>
    <property type="molecule type" value="Genomic_DNA"/>
</dbReference>
<feature type="compositionally biased region" description="Low complexity" evidence="16">
    <location>
        <begin position="31"/>
        <end position="45"/>
    </location>
</feature>
<evidence type="ECO:0000256" key="17">
    <source>
        <dbReference type="SAM" id="Phobius"/>
    </source>
</evidence>
<keyword evidence="9 15" id="KW-0675">Receptor</keyword>
<dbReference type="InterPro" id="IPR000276">
    <property type="entry name" value="GPCR_Rhodpsn"/>
</dbReference>
<dbReference type="PROSITE" id="PS50262">
    <property type="entry name" value="G_PROTEIN_RECEP_F1_2"/>
    <property type="match status" value="1"/>
</dbReference>
<dbReference type="InterPro" id="IPR017452">
    <property type="entry name" value="GPCR_Rhodpsn_7TM"/>
</dbReference>
<protein>
    <recommendedName>
        <fullName evidence="2">Growth hormone secretagogue receptor type 1</fullName>
    </recommendedName>
    <alternativeName>
        <fullName evidence="13">GH-releasing peptide receptor</fullName>
    </alternativeName>
    <alternativeName>
        <fullName evidence="12">Ghrelin receptor</fullName>
    </alternativeName>
</protein>
<accession>A0A556VW52</accession>
<keyword evidence="4 15" id="KW-0812">Transmembrane</keyword>
<feature type="compositionally biased region" description="Basic and acidic residues" evidence="16">
    <location>
        <begin position="58"/>
        <end position="73"/>
    </location>
</feature>
<feature type="transmembrane region" description="Helical" evidence="17">
    <location>
        <begin position="134"/>
        <end position="161"/>
    </location>
</feature>
<evidence type="ECO:0000313" key="20">
    <source>
        <dbReference type="Proteomes" id="UP000319801"/>
    </source>
</evidence>
<evidence type="ECO:0000313" key="19">
    <source>
        <dbReference type="EMBL" id="TUC36198.1"/>
    </source>
</evidence>
<dbReference type="PRINTS" id="PR01417">
    <property type="entry name" value="GHSRECEPTOR"/>
</dbReference>
<keyword evidence="20" id="KW-1185">Reference proteome</keyword>
<keyword evidence="5 17" id="KW-1133">Transmembrane helix</keyword>
<dbReference type="PANTHER" id="PTHR24243">
    <property type="entry name" value="G-PROTEIN COUPLED RECEPTOR"/>
    <property type="match status" value="1"/>
</dbReference>
<feature type="compositionally biased region" description="Polar residues" evidence="16">
    <location>
        <begin position="46"/>
        <end position="57"/>
    </location>
</feature>
<keyword evidence="7 17" id="KW-0472">Membrane</keyword>
<evidence type="ECO:0000256" key="9">
    <source>
        <dbReference type="ARBA" id="ARBA00023170"/>
    </source>
</evidence>
<gene>
    <name evidence="19" type="ORF">Baya_16654</name>
</gene>
<dbReference type="SUPFAM" id="SSF81321">
    <property type="entry name" value="Family A G protein-coupled receptor-like"/>
    <property type="match status" value="1"/>
</dbReference>
<comment type="function">
    <text evidence="14">Receptor for ghrelin, coupled to G-alpha-11 proteins. Stimulates growth hormone secretion. Also binds other growth hormone releasing peptides (GHRP) (e.g. Met-enkephalin and GHRP-6) as well as non-peptide, low molecular weight secretagogues (e.g. L-692,429, MK-0677, adenosine).</text>
</comment>
<dbReference type="OrthoDB" id="5962705at2759"/>
<evidence type="ECO:0000256" key="14">
    <source>
        <dbReference type="ARBA" id="ARBA00056988"/>
    </source>
</evidence>
<dbReference type="PROSITE" id="PS51257">
    <property type="entry name" value="PROKAR_LIPOPROTEIN"/>
    <property type="match status" value="1"/>
</dbReference>
<feature type="transmembrane region" description="Helical" evidence="17">
    <location>
        <begin position="351"/>
        <end position="371"/>
    </location>
</feature>
<dbReference type="Gene3D" id="1.20.1070.10">
    <property type="entry name" value="Rhodopsin 7-helix transmembrane proteins"/>
    <property type="match status" value="1"/>
</dbReference>
<reference evidence="19 20" key="1">
    <citation type="journal article" date="2019" name="Genome Biol. Evol.">
        <title>Whole-Genome Sequencing of the Giant Devil Catfish, Bagarius yarrelli.</title>
        <authorList>
            <person name="Jiang W."/>
            <person name="Lv Y."/>
            <person name="Cheng L."/>
            <person name="Yang K."/>
            <person name="Chao B."/>
            <person name="Wang X."/>
            <person name="Li Y."/>
            <person name="Pan X."/>
            <person name="You X."/>
            <person name="Zhang Y."/>
            <person name="Yang J."/>
            <person name="Li J."/>
            <person name="Zhang X."/>
            <person name="Liu S."/>
            <person name="Sun C."/>
            <person name="Yang J."/>
            <person name="Shi Q."/>
        </authorList>
    </citation>
    <scope>NUCLEOTIDE SEQUENCE [LARGE SCALE GENOMIC DNA]</scope>
    <source>
        <strain evidence="19">JWS20170419001</strain>
        <tissue evidence="19">Muscle</tissue>
    </source>
</reference>
<evidence type="ECO:0000256" key="7">
    <source>
        <dbReference type="ARBA" id="ARBA00023136"/>
    </source>
</evidence>
<evidence type="ECO:0000256" key="12">
    <source>
        <dbReference type="ARBA" id="ARBA00032291"/>
    </source>
</evidence>
<evidence type="ECO:0000256" key="2">
    <source>
        <dbReference type="ARBA" id="ARBA00018726"/>
    </source>
</evidence>
<dbReference type="AlphaFoldDB" id="A0A556VW52"/>
<dbReference type="PRINTS" id="PR00237">
    <property type="entry name" value="GPCRRHODOPSN"/>
</dbReference>
<keyword evidence="11 15" id="KW-0807">Transducer</keyword>
<feature type="domain" description="G-protein coupled receptors family 1 profile" evidence="18">
    <location>
        <begin position="151"/>
        <end position="362"/>
    </location>
</feature>
<evidence type="ECO:0000256" key="4">
    <source>
        <dbReference type="ARBA" id="ARBA00022692"/>
    </source>
</evidence>
<evidence type="ECO:0000256" key="5">
    <source>
        <dbReference type="ARBA" id="ARBA00022989"/>
    </source>
</evidence>
<organism evidence="19 20">
    <name type="scientific">Bagarius yarrelli</name>
    <name type="common">Goonch</name>
    <name type="synonym">Bagrus yarrelli</name>
    <dbReference type="NCBI Taxonomy" id="175774"/>
    <lineage>
        <taxon>Eukaryota</taxon>
        <taxon>Metazoa</taxon>
        <taxon>Chordata</taxon>
        <taxon>Craniata</taxon>
        <taxon>Vertebrata</taxon>
        <taxon>Euteleostomi</taxon>
        <taxon>Actinopterygii</taxon>
        <taxon>Neopterygii</taxon>
        <taxon>Teleostei</taxon>
        <taxon>Ostariophysi</taxon>
        <taxon>Siluriformes</taxon>
        <taxon>Sisoridae</taxon>
        <taxon>Sisorinae</taxon>
        <taxon>Bagarius</taxon>
    </lineage>
</organism>
<sequence length="403" mass="44905">MDRAAYDVLSGGDSLVFSSSPPSAVSLSSCLSPTVSSSSSPLPSSQQVTARLHSSLQHSREQEVKGHQAETHRSVTARQVSFRMTSPLVTMTTSACPLRSDEMNESQEVDFGLHAGSSNNLRLSGMEEADHSELVAVTTLCVPLLALGLMGNILTILVVWLRPQMRSTTYLYLSSMAVSDIMMLLLMPLDLYKLWWYRPWFLGDVVCKLSQFVSECCTFSSILHMTALGAERYVGVCFPLRARLLVTRGRVRMLIGALWGVAALSAGPVLVLVGAEPVDGNQTECRVTRWAESSGLMVAMLWLSNLYFIIPLITLTLLYTLIGRRLRQRRHVHRDHAHRQTLRMMGKHTEYLNLVSFVLFYCSAAVNPLLYNIMSSRYRDNVRALLRPRTRPLPGPSPSSTHF</sequence>
<dbReference type="GO" id="GO:0004930">
    <property type="term" value="F:G protein-coupled receptor activity"/>
    <property type="evidence" value="ECO:0007669"/>
    <property type="project" value="UniProtKB-KW"/>
</dbReference>
<keyword evidence="8" id="KW-1015">Disulfide bond</keyword>
<evidence type="ECO:0000256" key="3">
    <source>
        <dbReference type="ARBA" id="ARBA00022475"/>
    </source>
</evidence>
<dbReference type="PANTHER" id="PTHR24243:SF7">
    <property type="entry name" value="GROWTH HORMONE SECRETAGOGUE RECEPTOR TYPE 1"/>
    <property type="match status" value="1"/>
</dbReference>
<feature type="transmembrane region" description="Helical" evidence="17">
    <location>
        <begin position="295"/>
        <end position="322"/>
    </location>
</feature>
<feature type="region of interest" description="Disordered" evidence="16">
    <location>
        <begin position="31"/>
        <end position="73"/>
    </location>
</feature>
<name>A0A556VW52_BAGYA</name>
<evidence type="ECO:0000256" key="11">
    <source>
        <dbReference type="ARBA" id="ARBA00023224"/>
    </source>
</evidence>
<keyword evidence="3" id="KW-1003">Cell membrane</keyword>
<evidence type="ECO:0000259" key="18">
    <source>
        <dbReference type="PROSITE" id="PS50262"/>
    </source>
</evidence>
<feature type="transmembrane region" description="Helical" evidence="17">
    <location>
        <begin position="251"/>
        <end position="275"/>
    </location>
</feature>
<dbReference type="PROSITE" id="PS00237">
    <property type="entry name" value="G_PROTEIN_RECEP_F1_1"/>
    <property type="match status" value="1"/>
</dbReference>
<comment type="caution">
    <text evidence="19">The sequence shown here is derived from an EMBL/GenBank/DDBJ whole genome shotgun (WGS) entry which is preliminary data.</text>
</comment>